<evidence type="ECO:0000313" key="3">
    <source>
        <dbReference type="Proteomes" id="UP000310108"/>
    </source>
</evidence>
<gene>
    <name evidence="2" type="ORF">CTA1_10330</name>
</gene>
<name>A0A4U6X872_9PEZI</name>
<keyword evidence="3" id="KW-1185">Reference proteome</keyword>
<dbReference type="EMBL" id="PJEX01000296">
    <property type="protein sequence ID" value="TKW51555.1"/>
    <property type="molecule type" value="Genomic_DNA"/>
</dbReference>
<dbReference type="Proteomes" id="UP000310108">
    <property type="component" value="Unassembled WGS sequence"/>
</dbReference>
<dbReference type="AlphaFoldDB" id="A0A4U6X872"/>
<evidence type="ECO:0000313" key="2">
    <source>
        <dbReference type="EMBL" id="TKW51555.1"/>
    </source>
</evidence>
<protein>
    <submittedName>
        <fullName evidence="2">Uncharacterized protein</fullName>
    </submittedName>
</protein>
<organism evidence="2 3">
    <name type="scientific">Colletotrichum tanaceti</name>
    <dbReference type="NCBI Taxonomy" id="1306861"/>
    <lineage>
        <taxon>Eukaryota</taxon>
        <taxon>Fungi</taxon>
        <taxon>Dikarya</taxon>
        <taxon>Ascomycota</taxon>
        <taxon>Pezizomycotina</taxon>
        <taxon>Sordariomycetes</taxon>
        <taxon>Hypocreomycetidae</taxon>
        <taxon>Glomerellales</taxon>
        <taxon>Glomerellaceae</taxon>
        <taxon>Colletotrichum</taxon>
        <taxon>Colletotrichum destructivum species complex</taxon>
    </lineage>
</organism>
<reference evidence="2 3" key="1">
    <citation type="journal article" date="2019" name="PLoS ONE">
        <title>Comparative genome analysis indicates high evolutionary potential of pathogenicity genes in Colletotrichum tanaceti.</title>
        <authorList>
            <person name="Lelwala R.V."/>
            <person name="Korhonen P.K."/>
            <person name="Young N.D."/>
            <person name="Scott J.B."/>
            <person name="Ades P.A."/>
            <person name="Gasser R.B."/>
            <person name="Taylor P.W.J."/>
        </authorList>
    </citation>
    <scope>NUCLEOTIDE SEQUENCE [LARGE SCALE GENOMIC DNA]</scope>
    <source>
        <strain evidence="2">BRIP57314</strain>
    </source>
</reference>
<keyword evidence="1" id="KW-0472">Membrane</keyword>
<sequence length="699" mass="74828">MTSKEASADAERTGSALVLAAPTVPTGVVVTAAAAAAAARARPLNHITGAGGPLEARRDIVRVPDRRRAHGAVVVGRRARHAPAAVPLDARHRRPQAGHVGQGVPSVVQLAVRRLVPELHRRAVVEVVVVVVVVVVVEVHVGRVDGPRRRRRPGQRRVPPRKGRLVDVVGWRREGAEGRVQQLVEAQREDGPALGAADGLHGRVHRPAAHGDDLDAELAGHHAHDVGAGRRAVAVGDDDGILGPEPRLRHLEDAGATVAGGGHGRRLHDVGVVVPLHAAAAAAAVKVLPARKVLQVLVDEAVEAHGVRDRLQVDAEPLRRRAGPVEGPVGADAHVHVRLLAALREQNPVQGHGVGHQAAAVALQIEDEPGLALSPAGFDELDGDPAEFDGVFQHRLDDAVDGQDGRVSQDRIVEDVAADVPILMDHEGERVSLQRGRKVSRGGFELHLRLAVVSRDFEAVVDGAARVDAGEVGHYTGGVDDGRLGAVGELNDALVRESGVVVPASTGGLENVCQGRAVELLVVRRVGILVSRVVGGSLLEVVDDGRVVEGLDLGRIVPLLQASLVVGYIIVDLGRLDTVFRDGNEQGWGREVDQEGQSREPCQVAIARLDIDQSVQIHGEVKLRFVPAILERIRDVVETTKDVDPWVQVLFRRVGKNVNCALELEPRPDVFDNRNISFDIYRDRSQTRVCNRKLHHHVV</sequence>
<feature type="transmembrane region" description="Helical" evidence="1">
    <location>
        <begin position="123"/>
        <end position="142"/>
    </location>
</feature>
<proteinExistence type="predicted"/>
<keyword evidence="1" id="KW-0812">Transmembrane</keyword>
<evidence type="ECO:0000256" key="1">
    <source>
        <dbReference type="SAM" id="Phobius"/>
    </source>
</evidence>
<accession>A0A4U6X872</accession>
<keyword evidence="1" id="KW-1133">Transmembrane helix</keyword>
<comment type="caution">
    <text evidence="2">The sequence shown here is derived from an EMBL/GenBank/DDBJ whole genome shotgun (WGS) entry which is preliminary data.</text>
</comment>